<evidence type="ECO:0000313" key="11">
    <source>
        <dbReference type="EMBL" id="RKU45473.1"/>
    </source>
</evidence>
<evidence type="ECO:0000313" key="12">
    <source>
        <dbReference type="Proteomes" id="UP000275385"/>
    </source>
</evidence>
<comment type="caution">
    <text evidence="11">The sequence shown here is derived from an EMBL/GenBank/DDBJ whole genome shotgun (WGS) entry which is preliminary data.</text>
</comment>
<evidence type="ECO:0000256" key="10">
    <source>
        <dbReference type="SAM" id="Phobius"/>
    </source>
</evidence>
<feature type="transmembrane region" description="Helical" evidence="10">
    <location>
        <begin position="35"/>
        <end position="57"/>
    </location>
</feature>
<organism evidence="11 12">
    <name type="scientific">Coniochaeta pulveracea</name>
    <dbReference type="NCBI Taxonomy" id="177199"/>
    <lineage>
        <taxon>Eukaryota</taxon>
        <taxon>Fungi</taxon>
        <taxon>Dikarya</taxon>
        <taxon>Ascomycota</taxon>
        <taxon>Pezizomycotina</taxon>
        <taxon>Sordariomycetes</taxon>
        <taxon>Sordariomycetidae</taxon>
        <taxon>Coniochaetales</taxon>
        <taxon>Coniochaetaceae</taxon>
        <taxon>Coniochaeta</taxon>
    </lineage>
</organism>
<dbReference type="Proteomes" id="UP000275385">
    <property type="component" value="Unassembled WGS sequence"/>
</dbReference>
<dbReference type="Pfam" id="PF11807">
    <property type="entry name" value="UstYa"/>
    <property type="match status" value="1"/>
</dbReference>
<evidence type="ECO:0000256" key="5">
    <source>
        <dbReference type="ARBA" id="ARBA00023002"/>
    </source>
</evidence>
<name>A0A420YC68_9PEZI</name>
<evidence type="ECO:0000256" key="4">
    <source>
        <dbReference type="ARBA" id="ARBA00022989"/>
    </source>
</evidence>
<comment type="pathway">
    <text evidence="2">Mycotoxin biosynthesis.</text>
</comment>
<keyword evidence="5" id="KW-0560">Oxidoreductase</keyword>
<dbReference type="AlphaFoldDB" id="A0A420YC68"/>
<dbReference type="InterPro" id="IPR021765">
    <property type="entry name" value="UstYa-like"/>
</dbReference>
<evidence type="ECO:0000256" key="1">
    <source>
        <dbReference type="ARBA" id="ARBA00004167"/>
    </source>
</evidence>
<dbReference type="EMBL" id="QVQW01000021">
    <property type="protein sequence ID" value="RKU45473.1"/>
    <property type="molecule type" value="Genomic_DNA"/>
</dbReference>
<dbReference type="PANTHER" id="PTHR33365:SF11">
    <property type="entry name" value="TAT PATHWAY SIGNAL SEQUENCE"/>
    <property type="match status" value="1"/>
</dbReference>
<dbReference type="GO" id="GO:0016491">
    <property type="term" value="F:oxidoreductase activity"/>
    <property type="evidence" value="ECO:0007669"/>
    <property type="project" value="UniProtKB-KW"/>
</dbReference>
<keyword evidence="6" id="KW-0843">Virulence</keyword>
<dbReference type="STRING" id="177199.A0A420YC68"/>
<dbReference type="PANTHER" id="PTHR33365">
    <property type="entry name" value="YALI0B05434P"/>
    <property type="match status" value="1"/>
</dbReference>
<evidence type="ECO:0000256" key="6">
    <source>
        <dbReference type="ARBA" id="ARBA00023026"/>
    </source>
</evidence>
<evidence type="ECO:0000256" key="2">
    <source>
        <dbReference type="ARBA" id="ARBA00004685"/>
    </source>
</evidence>
<evidence type="ECO:0000256" key="3">
    <source>
        <dbReference type="ARBA" id="ARBA00022692"/>
    </source>
</evidence>
<accession>A0A420YC68</accession>
<keyword evidence="7 10" id="KW-0472">Membrane</keyword>
<gene>
    <name evidence="11" type="ORF">DL546_008028</name>
</gene>
<protein>
    <recommendedName>
        <fullName evidence="13">Tyrosinase copper-binding domain-containing protein</fullName>
    </recommendedName>
</protein>
<keyword evidence="3 10" id="KW-0812">Transmembrane</keyword>
<sequence>MAFHDDEIEASVSLMDRVTLLEKEPRWKSEVKKVLRIPILLLVYLLGAHALGWMLAIQFASPRMFTKAQDASGDDLNRIIPPMKTKPVRFGFDTRDWVPGPNDSNVTDAIWDNWTSMLPIGNGYVKIPDWPEYPFLTKPTEPVNDEPAFNTAWVHQLHCLYWVMQEYHRVLHHGPDGTEYFIDPTHNSYHTSHCFNYLRQSILCSLDTTLEGSGDGVGVGDGSGQTHMCRDNQQSIKWLEAHRHIDWRAI</sequence>
<evidence type="ECO:0000256" key="8">
    <source>
        <dbReference type="ARBA" id="ARBA00023180"/>
    </source>
</evidence>
<evidence type="ECO:0000256" key="7">
    <source>
        <dbReference type="ARBA" id="ARBA00023136"/>
    </source>
</evidence>
<proteinExistence type="inferred from homology"/>
<keyword evidence="12" id="KW-1185">Reference proteome</keyword>
<comment type="subcellular location">
    <subcellularLocation>
        <location evidence="1">Membrane</location>
        <topology evidence="1">Single-pass membrane protein</topology>
    </subcellularLocation>
</comment>
<reference evidence="11 12" key="1">
    <citation type="submission" date="2018-08" db="EMBL/GenBank/DDBJ databases">
        <title>Draft genome of the lignicolous fungus Coniochaeta pulveracea.</title>
        <authorList>
            <person name="Borstlap C.J."/>
            <person name="De Witt R.N."/>
            <person name="Botha A."/>
            <person name="Volschenk H."/>
        </authorList>
    </citation>
    <scope>NUCLEOTIDE SEQUENCE [LARGE SCALE GENOMIC DNA]</scope>
    <source>
        <strain evidence="11 12">CAB683</strain>
    </source>
</reference>
<keyword evidence="8" id="KW-0325">Glycoprotein</keyword>
<keyword evidence="4 10" id="KW-1133">Transmembrane helix</keyword>
<dbReference type="OrthoDB" id="3687641at2759"/>
<dbReference type="GO" id="GO:0016020">
    <property type="term" value="C:membrane"/>
    <property type="evidence" value="ECO:0007669"/>
    <property type="project" value="UniProtKB-SubCell"/>
</dbReference>
<evidence type="ECO:0000256" key="9">
    <source>
        <dbReference type="ARBA" id="ARBA00035112"/>
    </source>
</evidence>
<dbReference type="GO" id="GO:0043386">
    <property type="term" value="P:mycotoxin biosynthetic process"/>
    <property type="evidence" value="ECO:0007669"/>
    <property type="project" value="InterPro"/>
</dbReference>
<evidence type="ECO:0008006" key="13">
    <source>
        <dbReference type="Google" id="ProtNLM"/>
    </source>
</evidence>
<comment type="similarity">
    <text evidence="9">Belongs to the ustYa family.</text>
</comment>